<evidence type="ECO:0000313" key="1">
    <source>
        <dbReference type="EMBL" id="KAA5804814.1"/>
    </source>
</evidence>
<dbReference type="Proteomes" id="UP000325122">
    <property type="component" value="Unassembled WGS sequence"/>
</dbReference>
<proteinExistence type="predicted"/>
<dbReference type="AlphaFoldDB" id="A0A5M6ZM74"/>
<name>A0A5M6ZM74_9PROT</name>
<evidence type="ECO:0000313" key="2">
    <source>
        <dbReference type="Proteomes" id="UP000325122"/>
    </source>
</evidence>
<comment type="caution">
    <text evidence="1">The sequence shown here is derived from an EMBL/GenBank/DDBJ whole genome shotgun (WGS) entry which is preliminary data.</text>
</comment>
<reference evidence="1 2" key="1">
    <citation type="submission" date="2019-09" db="EMBL/GenBank/DDBJ databases">
        <authorList>
            <person name="Kevbrin V."/>
            <person name="Grouzdev D.S."/>
        </authorList>
    </citation>
    <scope>NUCLEOTIDE SEQUENCE [LARGE SCALE GENOMIC DNA]</scope>
    <source>
        <strain evidence="1 2">G-192</strain>
    </source>
</reference>
<dbReference type="Pfam" id="PF13711">
    <property type="entry name" value="DUF4160"/>
    <property type="match status" value="1"/>
</dbReference>
<dbReference type="InterPro" id="IPR025427">
    <property type="entry name" value="DUF4160"/>
</dbReference>
<accession>A0A5M6ZM74</accession>
<gene>
    <name evidence="1" type="ORF">F1654_02105</name>
</gene>
<dbReference type="EMBL" id="VWOJ01000001">
    <property type="protein sequence ID" value="KAA5804814.1"/>
    <property type="molecule type" value="Genomic_DNA"/>
</dbReference>
<keyword evidence="2" id="KW-1185">Reference proteome</keyword>
<organism evidence="1 2">
    <name type="scientific">Alkalicaulis satelles</name>
    <dbReference type="NCBI Taxonomy" id="2609175"/>
    <lineage>
        <taxon>Bacteria</taxon>
        <taxon>Pseudomonadati</taxon>
        <taxon>Pseudomonadota</taxon>
        <taxon>Alphaproteobacteria</taxon>
        <taxon>Maricaulales</taxon>
        <taxon>Maricaulaceae</taxon>
        <taxon>Alkalicaulis</taxon>
    </lineage>
</organism>
<protein>
    <submittedName>
        <fullName evidence="1">DUF4160 domain-containing protein</fullName>
    </submittedName>
</protein>
<sequence>MPTLFRHGPYRVYFYSHEPNEPPHVHVDRDDLSAKFWLTPVSLARNAGFGTRELTRLHRLISQHQADCLERWHDFFGR</sequence>